<feature type="binding site" evidence="5">
    <location>
        <position position="113"/>
    </location>
    <ligand>
        <name>FAD</name>
        <dbReference type="ChEBI" id="CHEBI:57692"/>
    </ligand>
</feature>
<dbReference type="EC" id="1.14.13.-" evidence="5"/>
<dbReference type="Pfam" id="PF01494">
    <property type="entry name" value="FAD_binding_3"/>
    <property type="match status" value="1"/>
</dbReference>
<dbReference type="RefSeq" id="WP_111409297.1">
    <property type="nucleotide sequence ID" value="NZ_QKXH01000003.1"/>
</dbReference>
<dbReference type="InterPro" id="IPR043683">
    <property type="entry name" value="TetX_monooxygenase"/>
</dbReference>
<dbReference type="Proteomes" id="UP000249177">
    <property type="component" value="Unassembled WGS sequence"/>
</dbReference>
<evidence type="ECO:0000256" key="1">
    <source>
        <dbReference type="ARBA" id="ARBA00022630"/>
    </source>
</evidence>
<evidence type="ECO:0000256" key="3">
    <source>
        <dbReference type="ARBA" id="ARBA00023002"/>
    </source>
</evidence>
<keyword evidence="5" id="KW-0963">Cytoplasm</keyword>
<name>A0A2W7VQ58_9FLAO</name>
<dbReference type="HAMAP" id="MF_00845">
    <property type="entry name" value="TetX_monooxygenase"/>
    <property type="match status" value="1"/>
</dbReference>
<comment type="domain">
    <text evidence="5">Consists of an N-terminal FAD-binding domain with a Rossman fold and a C-terminal substrate-binding domain.</text>
</comment>
<evidence type="ECO:0000256" key="5">
    <source>
        <dbReference type="HAMAP-Rule" id="MF_00845"/>
    </source>
</evidence>
<comment type="caution">
    <text evidence="7">The sequence shown here is derived from an EMBL/GenBank/DDBJ whole genome shotgun (WGS) entry which is preliminary data.</text>
</comment>
<dbReference type="Gene3D" id="3.50.50.60">
    <property type="entry name" value="FAD/NAD(P)-binding domain"/>
    <property type="match status" value="1"/>
</dbReference>
<keyword evidence="1 5" id="KW-0285">Flavoprotein</keyword>
<feature type="binding site" evidence="5">
    <location>
        <position position="306"/>
    </location>
    <ligand>
        <name>FAD</name>
        <dbReference type="ChEBI" id="CHEBI:57692"/>
    </ligand>
</feature>
<dbReference type="InterPro" id="IPR002938">
    <property type="entry name" value="FAD-bd"/>
</dbReference>
<gene>
    <name evidence="7" type="ORF">DOS84_06460</name>
</gene>
<sequence>MLLQNKKIAIIGGGPGGLTLARLLQLKGANVKVYERDFNRDGRVQGATLDLHHESGLKALEEAGLLDAFKTNYRPNADRLRIVDENTKIFFDDHNDESSGNFGDESFRPEIDRGPLRTILVDSLKPNTIVWDSHIVSLESINDTWKIVFENGKTAIADIIIGADGAKSKIRPFVTSIQPFYSGITVLEGNIPDSEKNAPSIHNLLQGGKIMALGDSKTVSVSAKGDGSLNFYAGWKTNAEWVTQSGIDYKNTKQVLEWFKKEYFNWDTVWFELFAYENTTFTPRTLYCMPLDQKWEAQTNITLIGDAAHWMPPYAGEGVNMAMLDALQLSESLTSEKIVDLKSAIAYYEQQMFTRFVERGKETMHNTELMHSPEGLKKLLEMFNQFSN</sequence>
<evidence type="ECO:0000256" key="4">
    <source>
        <dbReference type="ARBA" id="ARBA00023033"/>
    </source>
</evidence>
<accession>A0A2W7VQ58</accession>
<comment type="similarity">
    <text evidence="5">Belongs to the aromatic-ring hydroxylase family. TetX subfamily.</text>
</comment>
<dbReference type="AlphaFoldDB" id="A0A2W7VQ58"/>
<keyword evidence="2 5" id="KW-0274">FAD</keyword>
<dbReference type="GO" id="GO:0005737">
    <property type="term" value="C:cytoplasm"/>
    <property type="evidence" value="ECO:0007669"/>
    <property type="project" value="UniProtKB-SubCell"/>
</dbReference>
<evidence type="ECO:0000313" key="7">
    <source>
        <dbReference type="EMBL" id="PZX94262.1"/>
    </source>
</evidence>
<protein>
    <recommendedName>
        <fullName evidence="5">Flavin-dependent monooxygenase</fullName>
    </recommendedName>
    <alternativeName>
        <fullName evidence="5">TetX monooxygenase</fullName>
        <shortName evidence="5">TetX</shortName>
        <ecNumber evidence="5">1.14.13.-</ecNumber>
    </alternativeName>
</protein>
<dbReference type="GO" id="GO:0071949">
    <property type="term" value="F:FAD binding"/>
    <property type="evidence" value="ECO:0007669"/>
    <property type="project" value="InterPro"/>
</dbReference>
<dbReference type="InterPro" id="IPR036188">
    <property type="entry name" value="FAD/NAD-bd_sf"/>
</dbReference>
<dbReference type="PRINTS" id="PR00420">
    <property type="entry name" value="RNGMNOXGNASE"/>
</dbReference>
<evidence type="ECO:0000313" key="8">
    <source>
        <dbReference type="Proteomes" id="UP000249177"/>
    </source>
</evidence>
<feature type="binding site" evidence="5">
    <location>
        <position position="43"/>
    </location>
    <ligand>
        <name>NADPH</name>
        <dbReference type="ChEBI" id="CHEBI:57783"/>
    </ligand>
</feature>
<dbReference type="OrthoDB" id="9782160at2"/>
<keyword evidence="3 5" id="KW-0560">Oxidoreductase</keyword>
<feature type="domain" description="FAD-binding" evidence="6">
    <location>
        <begin position="7"/>
        <end position="334"/>
    </location>
</feature>
<reference evidence="7 8" key="1">
    <citation type="submission" date="2018-06" db="EMBL/GenBank/DDBJ databases">
        <title>Flavobacterium sp IMCC34762, genome.</title>
        <authorList>
            <person name="Joung Y."/>
            <person name="Cho J."/>
            <person name="Song J."/>
        </authorList>
    </citation>
    <scope>NUCLEOTIDE SEQUENCE [LARGE SCALE GENOMIC DNA]</scope>
    <source>
        <strain evidence="7 8">IMCC34762</strain>
    </source>
</reference>
<organism evidence="7 8">
    <name type="scientific">Flavobacterium aquariorum</name>
    <dbReference type="NCBI Taxonomy" id="2217670"/>
    <lineage>
        <taxon>Bacteria</taxon>
        <taxon>Pseudomonadati</taxon>
        <taxon>Bacteroidota</taxon>
        <taxon>Flavobacteriia</taxon>
        <taxon>Flavobacteriales</taxon>
        <taxon>Flavobacteriaceae</taxon>
        <taxon>Flavobacterium</taxon>
    </lineage>
</organism>
<keyword evidence="4 5" id="KW-0503">Monooxygenase</keyword>
<comment type="catalytic activity">
    <reaction evidence="5">
        <text>a tetracycline + NADPH + O2 + H(+) = an 11a-hydroxytetracycline + NADP(+) + H2O</text>
        <dbReference type="Rhea" id="RHEA:61444"/>
        <dbReference type="ChEBI" id="CHEBI:15377"/>
        <dbReference type="ChEBI" id="CHEBI:15378"/>
        <dbReference type="ChEBI" id="CHEBI:15379"/>
        <dbReference type="ChEBI" id="CHEBI:57783"/>
        <dbReference type="ChEBI" id="CHEBI:58349"/>
        <dbReference type="ChEBI" id="CHEBI:144644"/>
        <dbReference type="ChEBI" id="CHEBI:144645"/>
    </reaction>
</comment>
<evidence type="ECO:0000256" key="2">
    <source>
        <dbReference type="ARBA" id="ARBA00022827"/>
    </source>
</evidence>
<comment type="subunit">
    <text evidence="5">Monomer.</text>
</comment>
<keyword evidence="8" id="KW-1185">Reference proteome</keyword>
<dbReference type="GO" id="GO:0046677">
    <property type="term" value="P:response to antibiotic"/>
    <property type="evidence" value="ECO:0007669"/>
    <property type="project" value="InterPro"/>
</dbReference>
<comment type="cofactor">
    <cofactor evidence="5">
        <name>FAD</name>
        <dbReference type="ChEBI" id="CHEBI:57692"/>
    </cofactor>
</comment>
<dbReference type="PANTHER" id="PTHR46972:SF1">
    <property type="entry name" value="FAD DEPENDENT OXIDOREDUCTASE DOMAIN-CONTAINING PROTEIN"/>
    <property type="match status" value="1"/>
</dbReference>
<comment type="function">
    <text evidence="5">An FAD-requiring monooxygenase active on some tetracycline antibiotic derivatives, which leads to their inactivation. Hydroxylates carbon 11a of tetracycline and some analogs.</text>
</comment>
<dbReference type="PANTHER" id="PTHR46972">
    <property type="entry name" value="MONOOXYGENASE ASQM-RELATED"/>
    <property type="match status" value="1"/>
</dbReference>
<evidence type="ECO:0000259" key="6">
    <source>
        <dbReference type="Pfam" id="PF01494"/>
    </source>
</evidence>
<dbReference type="EMBL" id="QKXH01000003">
    <property type="protein sequence ID" value="PZX94262.1"/>
    <property type="molecule type" value="Genomic_DNA"/>
</dbReference>
<keyword evidence="5" id="KW-0521">NADP</keyword>
<dbReference type="SUPFAM" id="SSF51905">
    <property type="entry name" value="FAD/NAD(P)-binding domain"/>
    <property type="match status" value="1"/>
</dbReference>
<feature type="binding site" evidence="5">
    <location>
        <position position="50"/>
    </location>
    <ligand>
        <name>FAD</name>
        <dbReference type="ChEBI" id="CHEBI:57692"/>
    </ligand>
</feature>
<proteinExistence type="inferred from homology"/>
<dbReference type="GO" id="GO:0004497">
    <property type="term" value="F:monooxygenase activity"/>
    <property type="evidence" value="ECO:0007669"/>
    <property type="project" value="UniProtKB-UniRule"/>
</dbReference>
<comment type="subcellular location">
    <subcellularLocation>
        <location evidence="5">Cytoplasm</location>
    </subcellularLocation>
</comment>
<keyword evidence="5" id="KW-0547">Nucleotide-binding</keyword>